<evidence type="ECO:0000256" key="6">
    <source>
        <dbReference type="ARBA" id="ARBA00023444"/>
    </source>
</evidence>
<gene>
    <name evidence="8" type="ORF">MNBD_NITROSPIRAE02-667</name>
</gene>
<dbReference type="PANTHER" id="PTHR42923:SF3">
    <property type="entry name" value="PROTOPORPHYRINOGEN OXIDASE"/>
    <property type="match status" value="1"/>
</dbReference>
<accession>A0A3B1DQP8</accession>
<dbReference type="SUPFAM" id="SSF51905">
    <property type="entry name" value="FAD/NAD(P)-binding domain"/>
    <property type="match status" value="1"/>
</dbReference>
<dbReference type="InterPro" id="IPR050464">
    <property type="entry name" value="Zeta_carotene_desat/Oxidored"/>
</dbReference>
<keyword evidence="2" id="KW-0285">Flavoprotein</keyword>
<dbReference type="Gene3D" id="1.10.3110.10">
    <property type="entry name" value="protoporphyrinogen ix oxidase, domain 3"/>
    <property type="match status" value="1"/>
</dbReference>
<dbReference type="AlphaFoldDB" id="A0A3B1DQP8"/>
<dbReference type="Gene3D" id="3.90.660.20">
    <property type="entry name" value="Protoporphyrinogen oxidase, mitochondrial, domain 2"/>
    <property type="match status" value="1"/>
</dbReference>
<name>A0A3B1DQP8_9ZZZZ</name>
<evidence type="ECO:0000256" key="3">
    <source>
        <dbReference type="ARBA" id="ARBA00022827"/>
    </source>
</evidence>
<proteinExistence type="predicted"/>
<dbReference type="InterPro" id="IPR036188">
    <property type="entry name" value="FAD/NAD-bd_sf"/>
</dbReference>
<evidence type="ECO:0000256" key="5">
    <source>
        <dbReference type="ARBA" id="ARBA00023133"/>
    </source>
</evidence>
<dbReference type="GO" id="GO:0006783">
    <property type="term" value="P:heme biosynthetic process"/>
    <property type="evidence" value="ECO:0007669"/>
    <property type="project" value="UniProtKB-KW"/>
</dbReference>
<dbReference type="EC" id="1.3.3.4" evidence="8"/>
<evidence type="ECO:0000313" key="8">
    <source>
        <dbReference type="EMBL" id="VAX30997.1"/>
    </source>
</evidence>
<dbReference type="GO" id="GO:0004729">
    <property type="term" value="F:oxygen-dependent protoporphyrinogen oxidase activity"/>
    <property type="evidence" value="ECO:0007669"/>
    <property type="project" value="UniProtKB-EC"/>
</dbReference>
<comment type="pathway">
    <text evidence="6">Porphyrin-containing compound metabolism.</text>
</comment>
<keyword evidence="5" id="KW-0350">Heme biosynthesis</keyword>
<evidence type="ECO:0000256" key="1">
    <source>
        <dbReference type="ARBA" id="ARBA00001974"/>
    </source>
</evidence>
<dbReference type="NCBIfam" id="TIGR00562">
    <property type="entry name" value="proto_IX_ox"/>
    <property type="match status" value="1"/>
</dbReference>
<reference evidence="8" key="1">
    <citation type="submission" date="2018-06" db="EMBL/GenBank/DDBJ databases">
        <authorList>
            <person name="Zhirakovskaya E."/>
        </authorList>
    </citation>
    <scope>NUCLEOTIDE SEQUENCE</scope>
</reference>
<comment type="cofactor">
    <cofactor evidence="1">
        <name>FAD</name>
        <dbReference type="ChEBI" id="CHEBI:57692"/>
    </cofactor>
</comment>
<dbReference type="Gene3D" id="3.50.50.60">
    <property type="entry name" value="FAD/NAD(P)-binding domain"/>
    <property type="match status" value="1"/>
</dbReference>
<dbReference type="InterPro" id="IPR004572">
    <property type="entry name" value="Protoporphyrinogen_oxidase"/>
</dbReference>
<evidence type="ECO:0000256" key="2">
    <source>
        <dbReference type="ARBA" id="ARBA00022630"/>
    </source>
</evidence>
<keyword evidence="3" id="KW-0274">FAD</keyword>
<dbReference type="Pfam" id="PF01593">
    <property type="entry name" value="Amino_oxidase"/>
    <property type="match status" value="1"/>
</dbReference>
<keyword evidence="4 8" id="KW-0560">Oxidoreductase</keyword>
<sequence length="452" mass="49789">MSITIVGGGISGLSLAYFLLQKDPGLEIQVLEAENRPGGKICSDSTDGFLCERGVNGFLDNKPLTLELARSLSLNPLRSNDAAKKRFIYSRGRLYPLPESPQAFLFSGLLSPCGRGRIFYEILSPKGKEEDETLASFAKRRLGKEAYEKLIDPMASGIYAGDPEKMSLKSCFPRIHELERKYGSLIKALLTLQKEAKKSGKSVGPGPGGRLTSFYDGMETIVRSLREVLGQRLLVSKGVKAVDKRQDHYTLYLEDGSVMESDTVILACPAYAASKILRDLAPDLAAHLSEIPYPAVSVACMGFRQEDIRHNINGFGFLVPATEKRKILGTLWDSSIFPNRAPEGYVLLRSMIGGARASELALEDEERVTDIVLDELKDIMGIDISPDFVRVYRHEKAIPQYNVGHAARLQEIDNAVSGYRGLYLTGNAYRGIGVNDCIENSHKLAGEIYSKT</sequence>
<dbReference type="EMBL" id="UOGH01000190">
    <property type="protein sequence ID" value="VAX30997.1"/>
    <property type="molecule type" value="Genomic_DNA"/>
</dbReference>
<dbReference type="InterPro" id="IPR002937">
    <property type="entry name" value="Amino_oxidase"/>
</dbReference>
<dbReference type="SUPFAM" id="SSF54373">
    <property type="entry name" value="FAD-linked reductases, C-terminal domain"/>
    <property type="match status" value="1"/>
</dbReference>
<organism evidence="8">
    <name type="scientific">hydrothermal vent metagenome</name>
    <dbReference type="NCBI Taxonomy" id="652676"/>
    <lineage>
        <taxon>unclassified sequences</taxon>
        <taxon>metagenomes</taxon>
        <taxon>ecological metagenomes</taxon>
    </lineage>
</organism>
<protein>
    <submittedName>
        <fullName evidence="8">Protoporphyrinogen IX oxidase, aerobic, HemY</fullName>
        <ecNumber evidence="8">1.3.3.4</ecNumber>
    </submittedName>
</protein>
<evidence type="ECO:0000259" key="7">
    <source>
        <dbReference type="Pfam" id="PF01593"/>
    </source>
</evidence>
<feature type="domain" description="Amine oxidase" evidence="7">
    <location>
        <begin position="10"/>
        <end position="446"/>
    </location>
</feature>
<evidence type="ECO:0000256" key="4">
    <source>
        <dbReference type="ARBA" id="ARBA00023002"/>
    </source>
</evidence>
<dbReference type="PANTHER" id="PTHR42923">
    <property type="entry name" value="PROTOPORPHYRINOGEN OXIDASE"/>
    <property type="match status" value="1"/>
</dbReference>